<name>A0ABR2SWM1_9ROSI</name>
<dbReference type="InterPro" id="IPR051504">
    <property type="entry name" value="Plant_metabolite_acyltrans"/>
</dbReference>
<dbReference type="PANTHER" id="PTHR31625">
    <property type="match status" value="1"/>
</dbReference>
<evidence type="ECO:0000313" key="4">
    <source>
        <dbReference type="Proteomes" id="UP001396334"/>
    </source>
</evidence>
<dbReference type="EMBL" id="JBBPBN010000011">
    <property type="protein sequence ID" value="KAK9029651.1"/>
    <property type="molecule type" value="Genomic_DNA"/>
</dbReference>
<proteinExistence type="predicted"/>
<accession>A0ABR2SWM1</accession>
<comment type="caution">
    <text evidence="3">The sequence shown here is derived from an EMBL/GenBank/DDBJ whole genome shotgun (WGS) entry which is preliminary data.</text>
</comment>
<organism evidence="3 4">
    <name type="scientific">Hibiscus sabdariffa</name>
    <name type="common">roselle</name>
    <dbReference type="NCBI Taxonomy" id="183260"/>
    <lineage>
        <taxon>Eukaryota</taxon>
        <taxon>Viridiplantae</taxon>
        <taxon>Streptophyta</taxon>
        <taxon>Embryophyta</taxon>
        <taxon>Tracheophyta</taxon>
        <taxon>Spermatophyta</taxon>
        <taxon>Magnoliopsida</taxon>
        <taxon>eudicotyledons</taxon>
        <taxon>Gunneridae</taxon>
        <taxon>Pentapetalae</taxon>
        <taxon>rosids</taxon>
        <taxon>malvids</taxon>
        <taxon>Malvales</taxon>
        <taxon>Malvaceae</taxon>
        <taxon>Malvoideae</taxon>
        <taxon>Hibiscus</taxon>
    </lineage>
</organism>
<evidence type="ECO:0000256" key="1">
    <source>
        <dbReference type="ARBA" id="ARBA00022679"/>
    </source>
</evidence>
<keyword evidence="4" id="KW-1185">Reference proteome</keyword>
<keyword evidence="1" id="KW-0808">Transferase</keyword>
<dbReference type="InterPro" id="IPR023213">
    <property type="entry name" value="CAT-like_dom_sf"/>
</dbReference>
<dbReference type="Pfam" id="PF02458">
    <property type="entry name" value="Transferase"/>
    <property type="match status" value="1"/>
</dbReference>
<protein>
    <submittedName>
        <fullName evidence="3">Uncharacterized protein</fullName>
    </submittedName>
</protein>
<dbReference type="Proteomes" id="UP001396334">
    <property type="component" value="Unassembled WGS sequence"/>
</dbReference>
<evidence type="ECO:0000256" key="2">
    <source>
        <dbReference type="ARBA" id="ARBA00023315"/>
    </source>
</evidence>
<sequence>MLAMYLLHQAPFLQPLSFSPASINISFCFSDDWMQRLFFYEFQYPTSHFKETTLPKLRTSLFLTLQLFFPSAGNLVFPLPPQMPYVLYTEGDSVAFVAYESSADFNHLVGDHSRYNQDFHALVPKSPPAIASSRSNGCMQRPTMAVLVTMFPNVEFSSVAAPSSNFQSAFFPDVESQTTPAVMRQSSGENEPTQAVSANQQMHVAHEQDQMLNNGQQVVTDQHMSVVQDQQIHETQEQDDHIHFTNDDESGDIETDEADAVANEADAVDLVVDQPVNSEIRYSALSHLSNSAHSTEMCDGADSHMQHEARSTEIGVDVDSHIQHESGVGFSHVAADGRTLAHFMKSWTSLHRCQGDLTCLDNHLPSFNRDSINDPLRLTPGLFTMHHRIFQEGSSSSSSSSSTSNVFVNNIRVTCKINRPQVELLKDWVNKKCMEVNQSDPMRISTFVVTCAYMWVCLIKLQQAKTHQHPSSDDSNMLSYFHSEQIAGNT</sequence>
<keyword evidence="2" id="KW-0012">Acyltransferase</keyword>
<dbReference type="Gene3D" id="3.30.559.10">
    <property type="entry name" value="Chloramphenicol acetyltransferase-like domain"/>
    <property type="match status" value="3"/>
</dbReference>
<gene>
    <name evidence="3" type="ORF">V6N11_026758</name>
</gene>
<evidence type="ECO:0000313" key="3">
    <source>
        <dbReference type="EMBL" id="KAK9029651.1"/>
    </source>
</evidence>
<reference evidence="3 4" key="1">
    <citation type="journal article" date="2024" name="G3 (Bethesda)">
        <title>Genome assembly of Hibiscus sabdariffa L. provides insights into metabolisms of medicinal natural products.</title>
        <authorList>
            <person name="Kim T."/>
        </authorList>
    </citation>
    <scope>NUCLEOTIDE SEQUENCE [LARGE SCALE GENOMIC DNA]</scope>
    <source>
        <strain evidence="3">TK-2024</strain>
        <tissue evidence="3">Old leaves</tissue>
    </source>
</reference>